<comment type="similarity">
    <text evidence="1 8 9">Belongs to the class-I aminoacyl-tRNA synthetase family.</text>
</comment>
<keyword evidence="2 8" id="KW-0436">Ligase</keyword>
<sequence length="354" mass="38367">MTDPTPASPAPAPAIPTYDGPRRILSGIQASGALHLGNYLGALKRFTQLQDQGAPCFLFVADMHAITVWQDPALLTAQTREIAAAYLASGLDPAKSVIFPQSAVRAHADLAWIFNCVARLGWLDRMTQFKEKSGKHKERSSVGLYTYPVLQAADILLYKATEVPTGEDQKQHLELTRDIAQKFNNDFGAPGFFPLPEPLTQGPAPRVMSLRDGAAKMSKSDPSDASRINLTDDADTIMAKVRKAKTDPGNLPETVEELNDRPEAKNLVTIYAALADISREQVLAQFGGQGFGAFKPALAELAVESMAPVTAEMRRLMADTAEIDRVLKDGAERAAAVADPVVEEVKKIVGFWRA</sequence>
<dbReference type="EMBL" id="BAAAGA010000001">
    <property type="protein sequence ID" value="GAA0615184.1"/>
    <property type="molecule type" value="Genomic_DNA"/>
</dbReference>
<dbReference type="InterPro" id="IPR050203">
    <property type="entry name" value="Trp-tRNA_synthetase"/>
</dbReference>
<feature type="binding site" evidence="8">
    <location>
        <begin position="29"/>
        <end position="31"/>
    </location>
    <ligand>
        <name>ATP</name>
        <dbReference type="ChEBI" id="CHEBI:30616"/>
    </ligand>
</feature>
<comment type="catalytic activity">
    <reaction evidence="7 8">
        <text>tRNA(Trp) + L-tryptophan + ATP = L-tryptophyl-tRNA(Trp) + AMP + diphosphate + H(+)</text>
        <dbReference type="Rhea" id="RHEA:24080"/>
        <dbReference type="Rhea" id="RHEA-COMP:9671"/>
        <dbReference type="Rhea" id="RHEA-COMP:9705"/>
        <dbReference type="ChEBI" id="CHEBI:15378"/>
        <dbReference type="ChEBI" id="CHEBI:30616"/>
        <dbReference type="ChEBI" id="CHEBI:33019"/>
        <dbReference type="ChEBI" id="CHEBI:57912"/>
        <dbReference type="ChEBI" id="CHEBI:78442"/>
        <dbReference type="ChEBI" id="CHEBI:78535"/>
        <dbReference type="ChEBI" id="CHEBI:456215"/>
        <dbReference type="EC" id="6.1.1.2"/>
    </reaction>
</comment>
<dbReference type="PRINTS" id="PR01039">
    <property type="entry name" value="TRNASYNTHTRP"/>
</dbReference>
<dbReference type="Gene3D" id="3.40.50.620">
    <property type="entry name" value="HUPs"/>
    <property type="match status" value="1"/>
</dbReference>
<feature type="binding site" evidence="8">
    <location>
        <position position="154"/>
    </location>
    <ligand>
        <name>L-tryptophan</name>
        <dbReference type="ChEBI" id="CHEBI:57912"/>
    </ligand>
</feature>
<dbReference type="InterPro" id="IPR014729">
    <property type="entry name" value="Rossmann-like_a/b/a_fold"/>
</dbReference>
<feature type="short sequence motif" description="'KMSKS' region" evidence="8">
    <location>
        <begin position="216"/>
        <end position="220"/>
    </location>
</feature>
<keyword evidence="11" id="KW-1185">Reference proteome</keyword>
<evidence type="ECO:0000256" key="5">
    <source>
        <dbReference type="ARBA" id="ARBA00022917"/>
    </source>
</evidence>
<feature type="binding site" evidence="8">
    <location>
        <begin position="37"/>
        <end position="38"/>
    </location>
    <ligand>
        <name>ATP</name>
        <dbReference type="ChEBI" id="CHEBI:30616"/>
    </ligand>
</feature>
<dbReference type="SUPFAM" id="SSF52374">
    <property type="entry name" value="Nucleotidylyl transferase"/>
    <property type="match status" value="1"/>
</dbReference>
<keyword evidence="8" id="KW-0963">Cytoplasm</keyword>
<evidence type="ECO:0000313" key="10">
    <source>
        <dbReference type="EMBL" id="GAA0615184.1"/>
    </source>
</evidence>
<comment type="caution">
    <text evidence="10">The sequence shown here is derived from an EMBL/GenBank/DDBJ whole genome shotgun (WGS) entry which is preliminary data.</text>
</comment>
<dbReference type="Pfam" id="PF00579">
    <property type="entry name" value="tRNA-synt_1b"/>
    <property type="match status" value="1"/>
</dbReference>
<name>A0ABN1GNH1_9CAUL</name>
<gene>
    <name evidence="8 10" type="primary">trpS</name>
    <name evidence="10" type="ORF">GCM10009422_07750</name>
</gene>
<keyword evidence="6 8" id="KW-0030">Aminoacyl-tRNA synthetase</keyword>
<keyword evidence="3 8" id="KW-0547">Nucleotide-binding</keyword>
<keyword evidence="5 8" id="KW-0648">Protein biosynthesis</keyword>
<comment type="subunit">
    <text evidence="8">Homodimer.</text>
</comment>
<keyword evidence="4 8" id="KW-0067">ATP-binding</keyword>
<dbReference type="InterPro" id="IPR024109">
    <property type="entry name" value="Trp-tRNA-ligase_bac-type"/>
</dbReference>
<dbReference type="Proteomes" id="UP001501352">
    <property type="component" value="Unassembled WGS sequence"/>
</dbReference>
<dbReference type="HAMAP" id="MF_00140_B">
    <property type="entry name" value="Trp_tRNA_synth_B"/>
    <property type="match status" value="1"/>
</dbReference>
<dbReference type="PANTHER" id="PTHR43766">
    <property type="entry name" value="TRYPTOPHAN--TRNA LIGASE, MITOCHONDRIAL"/>
    <property type="match status" value="1"/>
</dbReference>
<dbReference type="PANTHER" id="PTHR43766:SF1">
    <property type="entry name" value="TRYPTOPHAN--TRNA LIGASE, MITOCHONDRIAL"/>
    <property type="match status" value="1"/>
</dbReference>
<proteinExistence type="inferred from homology"/>
<dbReference type="GO" id="GO:0016874">
    <property type="term" value="F:ligase activity"/>
    <property type="evidence" value="ECO:0007669"/>
    <property type="project" value="UniProtKB-KW"/>
</dbReference>
<dbReference type="InterPro" id="IPR002305">
    <property type="entry name" value="aa-tRNA-synth_Ic"/>
</dbReference>
<dbReference type="RefSeq" id="WP_343790648.1">
    <property type="nucleotide sequence ID" value="NZ_BAAAGA010000001.1"/>
</dbReference>
<evidence type="ECO:0000313" key="11">
    <source>
        <dbReference type="Proteomes" id="UP001501352"/>
    </source>
</evidence>
<evidence type="ECO:0000256" key="6">
    <source>
        <dbReference type="ARBA" id="ARBA00023146"/>
    </source>
</evidence>
<reference evidence="10 11" key="1">
    <citation type="journal article" date="2019" name="Int. J. Syst. Evol. Microbiol.">
        <title>The Global Catalogue of Microorganisms (GCM) 10K type strain sequencing project: providing services to taxonomists for standard genome sequencing and annotation.</title>
        <authorList>
            <consortium name="The Broad Institute Genomics Platform"/>
            <consortium name="The Broad Institute Genome Sequencing Center for Infectious Disease"/>
            <person name="Wu L."/>
            <person name="Ma J."/>
        </authorList>
    </citation>
    <scope>NUCLEOTIDE SEQUENCE [LARGE SCALE GENOMIC DNA]</scope>
    <source>
        <strain evidence="10 11">JCM 12928</strain>
    </source>
</reference>
<comment type="subcellular location">
    <subcellularLocation>
        <location evidence="8">Cytoplasm</location>
    </subcellularLocation>
</comment>
<evidence type="ECO:0000256" key="1">
    <source>
        <dbReference type="ARBA" id="ARBA00005594"/>
    </source>
</evidence>
<accession>A0ABN1GNH1</accession>
<dbReference type="InterPro" id="IPR002306">
    <property type="entry name" value="Trp-tRNA-ligase"/>
</dbReference>
<evidence type="ECO:0000256" key="8">
    <source>
        <dbReference type="HAMAP-Rule" id="MF_00140"/>
    </source>
</evidence>
<dbReference type="CDD" id="cd00806">
    <property type="entry name" value="TrpRS_core"/>
    <property type="match status" value="1"/>
</dbReference>
<feature type="binding site" evidence="8">
    <location>
        <begin position="216"/>
        <end position="220"/>
    </location>
    <ligand>
        <name>ATP</name>
        <dbReference type="ChEBI" id="CHEBI:30616"/>
    </ligand>
</feature>
<feature type="binding site" evidence="8">
    <location>
        <begin position="166"/>
        <end position="168"/>
    </location>
    <ligand>
        <name>ATP</name>
        <dbReference type="ChEBI" id="CHEBI:30616"/>
    </ligand>
</feature>
<dbReference type="EC" id="6.1.1.2" evidence="8"/>
<protein>
    <recommendedName>
        <fullName evidence="8">Tryptophan--tRNA ligase</fullName>
        <ecNumber evidence="8">6.1.1.2</ecNumber>
    </recommendedName>
    <alternativeName>
        <fullName evidence="8">Tryptophanyl-tRNA synthetase</fullName>
        <shortName evidence="8">TrpRS</shortName>
    </alternativeName>
</protein>
<evidence type="ECO:0000256" key="2">
    <source>
        <dbReference type="ARBA" id="ARBA00022598"/>
    </source>
</evidence>
<evidence type="ECO:0000256" key="3">
    <source>
        <dbReference type="ARBA" id="ARBA00022741"/>
    </source>
</evidence>
<evidence type="ECO:0000256" key="7">
    <source>
        <dbReference type="ARBA" id="ARBA00049929"/>
    </source>
</evidence>
<dbReference type="NCBIfam" id="TIGR00233">
    <property type="entry name" value="trpS"/>
    <property type="match status" value="1"/>
</dbReference>
<dbReference type="Gene3D" id="1.10.240.10">
    <property type="entry name" value="Tyrosyl-Transfer RNA Synthetase"/>
    <property type="match status" value="1"/>
</dbReference>
<feature type="binding site" evidence="8">
    <location>
        <position position="207"/>
    </location>
    <ligand>
        <name>ATP</name>
        <dbReference type="ChEBI" id="CHEBI:30616"/>
    </ligand>
</feature>
<comment type="function">
    <text evidence="8">Catalyzes the attachment of tryptophan to tRNA(Trp).</text>
</comment>
<organism evidence="10 11">
    <name type="scientific">Brevundimonas kwangchunensis</name>
    <dbReference type="NCBI Taxonomy" id="322163"/>
    <lineage>
        <taxon>Bacteria</taxon>
        <taxon>Pseudomonadati</taxon>
        <taxon>Pseudomonadota</taxon>
        <taxon>Alphaproteobacteria</taxon>
        <taxon>Caulobacterales</taxon>
        <taxon>Caulobacteraceae</taxon>
        <taxon>Brevundimonas</taxon>
    </lineage>
</organism>
<feature type="short sequence motif" description="'HIGH' region" evidence="8">
    <location>
        <begin position="30"/>
        <end position="38"/>
    </location>
</feature>
<evidence type="ECO:0000256" key="9">
    <source>
        <dbReference type="RuleBase" id="RU363036"/>
    </source>
</evidence>
<evidence type="ECO:0000256" key="4">
    <source>
        <dbReference type="ARBA" id="ARBA00022840"/>
    </source>
</evidence>